<reference evidence="3" key="1">
    <citation type="journal article" date="2019" name="Int. J. Syst. Evol. Microbiol.">
        <title>The Global Catalogue of Microorganisms (GCM) 10K type strain sequencing project: providing services to taxonomists for standard genome sequencing and annotation.</title>
        <authorList>
            <consortium name="The Broad Institute Genomics Platform"/>
            <consortium name="The Broad Institute Genome Sequencing Center for Infectious Disease"/>
            <person name="Wu L."/>
            <person name="Ma J."/>
        </authorList>
    </citation>
    <scope>NUCLEOTIDE SEQUENCE [LARGE SCALE GENOMIC DNA]</scope>
    <source>
        <strain evidence="3">JCM 17555</strain>
    </source>
</reference>
<dbReference type="EMBL" id="BAABBO010000002">
    <property type="protein sequence ID" value="GAA3952925.1"/>
    <property type="molecule type" value="Genomic_DNA"/>
</dbReference>
<evidence type="ECO:0000259" key="1">
    <source>
        <dbReference type="Pfam" id="PF01425"/>
    </source>
</evidence>
<name>A0ABP7NUP0_9GAMM</name>
<dbReference type="PANTHER" id="PTHR11895:SF151">
    <property type="entry name" value="GLUTAMYL-TRNA(GLN) AMIDOTRANSFERASE SUBUNIT A"/>
    <property type="match status" value="1"/>
</dbReference>
<dbReference type="Pfam" id="PF01425">
    <property type="entry name" value="Amidase"/>
    <property type="match status" value="1"/>
</dbReference>
<sequence length="450" mass="48261">MATIDPSLGAMVDVAADDALAQARQADQLAATGSRLPLLGVPFTVKDNLWVKGRRATYGSRLYEDFIAPEDSWSVAGLKAAGAICIGITNCSEFACKGVTSNPLHGVTRNPWQPDLTPGGSSGGAVASVAAGFSPIALGTDTGGSTRRPAAHTGLVGFKCTSGLIPNPWGFDEPCRDMSSIGTIARDVHDCALMMDALADYDPRDPLSHPLPLDMSVPSSFSRAVSSPPNEALRLAWSPNLGCGLAVDDDVAVAIQSAINRLREAGWKIDDATPQWSEDVIHFPYLMRQHAELAVLFGEQWQKDPAQFDPVIAAQIENGQRVKACELAEANFCRHRARTQLNAFFERYDLLLCPTVPVEPWPCDELAPATIGGRPAGPRDHAAFTPLFNLCDTPALSVPCGFGRRGLPIALQIVGQRYTDMRVLQFGAEVERLLGLEFQSSILQNTGAQK</sequence>
<dbReference type="SUPFAM" id="SSF75304">
    <property type="entry name" value="Amidase signature (AS) enzymes"/>
    <property type="match status" value="1"/>
</dbReference>
<keyword evidence="3" id="KW-1185">Reference proteome</keyword>
<dbReference type="Gene3D" id="3.90.1300.10">
    <property type="entry name" value="Amidase signature (AS) domain"/>
    <property type="match status" value="1"/>
</dbReference>
<evidence type="ECO:0000313" key="2">
    <source>
        <dbReference type="EMBL" id="GAA3952925.1"/>
    </source>
</evidence>
<dbReference type="InterPro" id="IPR023631">
    <property type="entry name" value="Amidase_dom"/>
</dbReference>
<proteinExistence type="predicted"/>
<dbReference type="InterPro" id="IPR000120">
    <property type="entry name" value="Amidase"/>
</dbReference>
<protein>
    <submittedName>
        <fullName evidence="2">Amidase</fullName>
    </submittedName>
</protein>
<evidence type="ECO:0000313" key="3">
    <source>
        <dbReference type="Proteomes" id="UP001501337"/>
    </source>
</evidence>
<dbReference type="InterPro" id="IPR036928">
    <property type="entry name" value="AS_sf"/>
</dbReference>
<gene>
    <name evidence="2" type="ORF">GCM10022278_09820</name>
</gene>
<organism evidence="2 3">
    <name type="scientific">Allohahella marinimesophila</name>
    <dbReference type="NCBI Taxonomy" id="1054972"/>
    <lineage>
        <taxon>Bacteria</taxon>
        <taxon>Pseudomonadati</taxon>
        <taxon>Pseudomonadota</taxon>
        <taxon>Gammaproteobacteria</taxon>
        <taxon>Oceanospirillales</taxon>
        <taxon>Hahellaceae</taxon>
        <taxon>Allohahella</taxon>
    </lineage>
</organism>
<comment type="caution">
    <text evidence="2">The sequence shown here is derived from an EMBL/GenBank/DDBJ whole genome shotgun (WGS) entry which is preliminary data.</text>
</comment>
<dbReference type="Proteomes" id="UP001501337">
    <property type="component" value="Unassembled WGS sequence"/>
</dbReference>
<feature type="domain" description="Amidase" evidence="1">
    <location>
        <begin position="2"/>
        <end position="424"/>
    </location>
</feature>
<dbReference type="PANTHER" id="PTHR11895">
    <property type="entry name" value="TRANSAMIDASE"/>
    <property type="match status" value="1"/>
</dbReference>
<accession>A0ABP7NUP0</accession>